<dbReference type="EMBL" id="VOFY01001017">
    <property type="protein sequence ID" value="KAA8578184.1"/>
    <property type="molecule type" value="Genomic_DNA"/>
</dbReference>
<dbReference type="Proteomes" id="UP000327493">
    <property type="component" value="Unassembled WGS sequence"/>
</dbReference>
<evidence type="ECO:0000313" key="3">
    <source>
        <dbReference type="Proteomes" id="UP000327493"/>
    </source>
</evidence>
<name>A0A5J5C8N7_9PERO</name>
<reference evidence="2 3" key="1">
    <citation type="submission" date="2019-08" db="EMBL/GenBank/DDBJ databases">
        <title>A chromosome-level genome assembly, high-density linkage maps, and genome scans reveal the genomic architecture of hybrid incompatibilities underlying speciation via character displacement in darters (Percidae: Etheostominae).</title>
        <authorList>
            <person name="Moran R.L."/>
            <person name="Catchen J.M."/>
            <person name="Fuller R.C."/>
        </authorList>
    </citation>
    <scope>NUCLEOTIDE SEQUENCE [LARGE SCALE GENOMIC DNA]</scope>
    <source>
        <strain evidence="2">EspeVRDwgs_2016</strain>
        <tissue evidence="2">Muscle</tissue>
    </source>
</reference>
<comment type="caution">
    <text evidence="2">The sequence shown here is derived from an EMBL/GenBank/DDBJ whole genome shotgun (WGS) entry which is preliminary data.</text>
</comment>
<proteinExistence type="predicted"/>
<feature type="region of interest" description="Disordered" evidence="1">
    <location>
        <begin position="25"/>
        <end position="102"/>
    </location>
</feature>
<gene>
    <name evidence="2" type="ORF">FQN60_002463</name>
</gene>
<dbReference type="AlphaFoldDB" id="A0A5J5C8N7"/>
<accession>A0A5J5C8N7</accession>
<keyword evidence="3" id="KW-1185">Reference proteome</keyword>
<sequence>MAVSSARLDGSSSSPLESSLDCVFEESGSDSFGSESCSHTELDPDYNSPLKASSSSDEEHFKSPGKAKKLSSKEDLKSPDTNLSEFENQQGGKPTRKDINPISEDIYITLSPLEKELSK</sequence>
<evidence type="ECO:0000256" key="1">
    <source>
        <dbReference type="SAM" id="MobiDB-lite"/>
    </source>
</evidence>
<organism evidence="2 3">
    <name type="scientific">Etheostoma spectabile</name>
    <name type="common">orangethroat darter</name>
    <dbReference type="NCBI Taxonomy" id="54343"/>
    <lineage>
        <taxon>Eukaryota</taxon>
        <taxon>Metazoa</taxon>
        <taxon>Chordata</taxon>
        <taxon>Craniata</taxon>
        <taxon>Vertebrata</taxon>
        <taxon>Euteleostomi</taxon>
        <taxon>Actinopterygii</taxon>
        <taxon>Neopterygii</taxon>
        <taxon>Teleostei</taxon>
        <taxon>Neoteleostei</taxon>
        <taxon>Acanthomorphata</taxon>
        <taxon>Eupercaria</taxon>
        <taxon>Perciformes</taxon>
        <taxon>Percoidei</taxon>
        <taxon>Percidae</taxon>
        <taxon>Etheostomatinae</taxon>
        <taxon>Etheostoma</taxon>
    </lineage>
</organism>
<feature type="compositionally biased region" description="Polar residues" evidence="1">
    <location>
        <begin position="79"/>
        <end position="92"/>
    </location>
</feature>
<protein>
    <submittedName>
        <fullName evidence="2">Uncharacterized protein</fullName>
    </submittedName>
</protein>
<evidence type="ECO:0000313" key="2">
    <source>
        <dbReference type="EMBL" id="KAA8578184.1"/>
    </source>
</evidence>